<dbReference type="SUPFAM" id="SSF48452">
    <property type="entry name" value="TPR-like"/>
    <property type="match status" value="1"/>
</dbReference>
<feature type="compositionally biased region" description="Low complexity" evidence="2">
    <location>
        <begin position="229"/>
        <end position="249"/>
    </location>
</feature>
<dbReference type="GeneID" id="17087665"/>
<dbReference type="Proteomes" id="UP000030680">
    <property type="component" value="Unassembled WGS sequence"/>
</dbReference>
<dbReference type="Gramene" id="EME28818">
    <property type="protein sequence ID" value="EME28818"/>
    <property type="gene ID" value="Gasu_37090"/>
</dbReference>
<dbReference type="OrthoDB" id="10252697at2759"/>
<dbReference type="PANTHER" id="PTHR31859:SF1">
    <property type="entry name" value="TETRATRICOPEPTIDE REPEAT PROTEIN 39C"/>
    <property type="match status" value="1"/>
</dbReference>
<organism evidence="3 4">
    <name type="scientific">Galdieria sulphuraria</name>
    <name type="common">Red alga</name>
    <dbReference type="NCBI Taxonomy" id="130081"/>
    <lineage>
        <taxon>Eukaryota</taxon>
        <taxon>Rhodophyta</taxon>
        <taxon>Bangiophyceae</taxon>
        <taxon>Galdieriales</taxon>
        <taxon>Galdieriaceae</taxon>
        <taxon>Galdieria</taxon>
    </lineage>
</organism>
<accession>M2XYS3</accession>
<dbReference type="STRING" id="130081.M2XYS3"/>
<evidence type="ECO:0000313" key="4">
    <source>
        <dbReference type="Proteomes" id="UP000030680"/>
    </source>
</evidence>
<protein>
    <submittedName>
        <fullName evidence="3">Uncharacterized protein</fullName>
    </submittedName>
</protein>
<dbReference type="EMBL" id="KB454515">
    <property type="protein sequence ID" value="EME28818.1"/>
    <property type="molecule type" value="Genomic_DNA"/>
</dbReference>
<reference evidence="4" key="1">
    <citation type="journal article" date="2013" name="Science">
        <title>Gene transfer from bacteria and archaea facilitated evolution of an extremophilic eukaryote.</title>
        <authorList>
            <person name="Schonknecht G."/>
            <person name="Chen W.H."/>
            <person name="Ternes C.M."/>
            <person name="Barbier G.G."/>
            <person name="Shrestha R.P."/>
            <person name="Stanke M."/>
            <person name="Brautigam A."/>
            <person name="Baker B.J."/>
            <person name="Banfield J.F."/>
            <person name="Garavito R.M."/>
            <person name="Carr K."/>
            <person name="Wilkerson C."/>
            <person name="Rensing S.A."/>
            <person name="Gagneul D."/>
            <person name="Dickenson N.E."/>
            <person name="Oesterhelt C."/>
            <person name="Lercher M.J."/>
            <person name="Weber A.P."/>
        </authorList>
    </citation>
    <scope>NUCLEOTIDE SEQUENCE [LARGE SCALE GENOMIC DNA]</scope>
    <source>
        <strain evidence="4">074W</strain>
    </source>
</reference>
<dbReference type="InterPro" id="IPR011990">
    <property type="entry name" value="TPR-like_helical_dom_sf"/>
</dbReference>
<feature type="coiled-coil region" evidence="1">
    <location>
        <begin position="125"/>
        <end position="152"/>
    </location>
</feature>
<feature type="region of interest" description="Disordered" evidence="2">
    <location>
        <begin position="40"/>
        <end position="65"/>
    </location>
</feature>
<dbReference type="Pfam" id="PF10300">
    <property type="entry name" value="Iml2-TPR_39"/>
    <property type="match status" value="1"/>
</dbReference>
<feature type="region of interest" description="Disordered" evidence="2">
    <location>
        <begin position="225"/>
        <end position="280"/>
    </location>
</feature>
<name>M2XYS3_GALSU</name>
<dbReference type="InterPro" id="IPR019412">
    <property type="entry name" value="IML2/TPR_39"/>
</dbReference>
<dbReference type="PANTHER" id="PTHR31859">
    <property type="entry name" value="TETRATRICOPEPTIDE REPEAT PROTEIN 39 FAMILY MEMBER"/>
    <property type="match status" value="1"/>
</dbReference>
<evidence type="ECO:0000313" key="3">
    <source>
        <dbReference type="EMBL" id="EME28818.1"/>
    </source>
</evidence>
<gene>
    <name evidence="3" type="ORF">Gasu_37090</name>
</gene>
<dbReference type="AlphaFoldDB" id="M2XYS3"/>
<keyword evidence="1" id="KW-0175">Coiled coil</keyword>
<evidence type="ECO:0000256" key="2">
    <source>
        <dbReference type="SAM" id="MobiDB-lite"/>
    </source>
</evidence>
<keyword evidence="4" id="KW-1185">Reference proteome</keyword>
<feature type="region of interest" description="Disordered" evidence="2">
    <location>
        <begin position="306"/>
        <end position="325"/>
    </location>
</feature>
<evidence type="ECO:0000256" key="1">
    <source>
        <dbReference type="SAM" id="Coils"/>
    </source>
</evidence>
<dbReference type="RefSeq" id="XP_005705338.1">
    <property type="nucleotide sequence ID" value="XM_005705281.1"/>
</dbReference>
<sequence>MASSSSSYAEESIPSSPYSRFFANISSYASRLLFGEQNSVDENGIEEESGDLVKGTPESWGEEGATDNLFVVDSEDAEDDERSLKLTREKGHEWKGTSNQVLKPEKTFVATECQAVRPDMALERLKYLERKVEQLEASYIATERRLQQLEKNIDLFPNHSRLHLKPSFREGLWSDKILKGMSVWRPFSTKRNSATRGSSGSFRSRLLDDMKRVRHHIPLLHWSSDEAQDSSSSENSSDMLRSSSNLSSSFAEGENVSDSSHRDQEGSSPDKFVSKNETSSARELQARDSFSFQSFSTAREKSLPLVDSMKSKESKGTSPRKIPADKQFEKKKAFQAVSDDPAYYDLNSFQYGNYLLWSGKLTDAAKFFQKRIENKCDSSYRGWPGLAHPRDLLLYAESYMLRVWFTGSIQQASEASELFERAIEAAWNGQRVLERVLDKEVVANERERQLASYDWEDCRLVIADGNLFKSIMLALAGHTLKAGITLRKGWKAYASELDNVIQEFEQFRTCYVYTERWEEMRGEEEFSCIAPLRAIEKELCLGKVPVREYIGLTEAWMFGLGFYLLLVSLAPPGYYKVLQVLGFQANRPLGLALLEAAFSRALIKDSPTVEGISCKVPLPLSSPVAAHAIAWDLLEFYAFSASEYELPEEKRLPRANMVCRRCIELFPDSPIWLWLTGVYQRKLGNLDNCVTQLKESVAQFEKNEKTSSPVRLLEYVRYMYLLQGDFEQIERISRQLLQQCNDSIPIGSYLFLGIVELSRGNLAAADSMFQKANTFVAGRSLTDFEEFCQWKAAVLMQRQFARVVSAEIICCSLMYQSLKKDHIQPWIDWLVKDKKCLEEQLEKHLQNKKKNAFSEDASPKVTNLFSSWKKLSRTNISTAVRGDERSIVSELSVCYYALGTFYRLVGDLVTAEDYLTKVCENMNEEDSWLAMCSRFEIALVYWEGRKVSMASDYLRRSLAASRNVACGNRAFVSQIQRCKRMMKV</sequence>
<dbReference type="KEGG" id="gsl:Gasu_37090"/>
<dbReference type="Gene3D" id="1.25.40.10">
    <property type="entry name" value="Tetratricopeptide repeat domain"/>
    <property type="match status" value="1"/>
</dbReference>
<proteinExistence type="predicted"/>